<sequence>MARAAALALLLGATEGALNLRDRRLDEADVDLGCIFDCDWVQGDDVNVCVSFDSEEDCSSDCTEDVVDWLTEACTAGYNCLADCAWLQYSYSYDLCEYYDPDDDCVQDCDEETTAELAICTAYACADDCDEDCQNFFDGECGTTCTEDEYALVLEMCSGGGGSYSYSYDDVPACLDDCDNDCDVFLAGRCGLSCTEDEAMWAEDSCAGGSYSYSYAEYDGECSKYCASDSCENGCPVEDDDDRDGYGSCPSTCDEATPAVDDGMAYTTTTVDDAMARSVDGGCVDSALWHKIGAPAKDCAWVANYAARCAVKGEEDGHLGKSLASYACPAACGTTCGDSSSWYKRGDPTKTCQWVAAWPDARCLVKGEDKPPAHAPTAMVRPEAVAALGAEGMAKVCELSEEQMAAAAEECEAERVAELERQKSMGTLMLGVALASFYFMWLQGIVPPHLDWAAQRLGFARFARVEDLSAALGLAKGRPAEL</sequence>
<dbReference type="InParanoid" id="F0Y2G3"/>
<evidence type="ECO:0000256" key="1">
    <source>
        <dbReference type="SAM" id="SignalP"/>
    </source>
</evidence>
<dbReference type="AlphaFoldDB" id="F0Y2G3"/>
<dbReference type="OrthoDB" id="10616228at2759"/>
<proteinExistence type="predicted"/>
<gene>
    <name evidence="2" type="ORF">AURANDRAFT_62127</name>
</gene>
<name>F0Y2G3_AURAN</name>
<dbReference type="Proteomes" id="UP000002729">
    <property type="component" value="Unassembled WGS sequence"/>
</dbReference>
<organism evidence="3">
    <name type="scientific">Aureococcus anophagefferens</name>
    <name type="common">Harmful bloom alga</name>
    <dbReference type="NCBI Taxonomy" id="44056"/>
    <lineage>
        <taxon>Eukaryota</taxon>
        <taxon>Sar</taxon>
        <taxon>Stramenopiles</taxon>
        <taxon>Ochrophyta</taxon>
        <taxon>Pelagophyceae</taxon>
        <taxon>Pelagomonadales</taxon>
        <taxon>Pelagomonadaceae</taxon>
        <taxon>Aureococcus</taxon>
    </lineage>
</organism>
<feature type="chain" id="PRO_5003264319" evidence="1">
    <location>
        <begin position="17"/>
        <end position="482"/>
    </location>
</feature>
<accession>F0Y2G3</accession>
<reference evidence="2 3" key="1">
    <citation type="journal article" date="2011" name="Proc. Natl. Acad. Sci. U.S.A.">
        <title>Niche of harmful alga Aureococcus anophagefferens revealed through ecogenomics.</title>
        <authorList>
            <person name="Gobler C.J."/>
            <person name="Berry D.L."/>
            <person name="Dyhrman S.T."/>
            <person name="Wilhelm S.W."/>
            <person name="Salamov A."/>
            <person name="Lobanov A.V."/>
            <person name="Zhang Y."/>
            <person name="Collier J.L."/>
            <person name="Wurch L.L."/>
            <person name="Kustka A.B."/>
            <person name="Dill B.D."/>
            <person name="Shah M."/>
            <person name="VerBerkmoes N.C."/>
            <person name="Kuo A."/>
            <person name="Terry A."/>
            <person name="Pangilinan J."/>
            <person name="Lindquist E.A."/>
            <person name="Lucas S."/>
            <person name="Paulsen I.T."/>
            <person name="Hattenrath-Lehmann T.K."/>
            <person name="Talmage S.C."/>
            <person name="Walker E.A."/>
            <person name="Koch F."/>
            <person name="Burson A.M."/>
            <person name="Marcoval M.A."/>
            <person name="Tang Y.Z."/>
            <person name="Lecleir G.R."/>
            <person name="Coyne K.J."/>
            <person name="Berg G.M."/>
            <person name="Bertrand E.M."/>
            <person name="Saito M.A."/>
            <person name="Gladyshev V.N."/>
            <person name="Grigoriev I.V."/>
        </authorList>
    </citation>
    <scope>NUCLEOTIDE SEQUENCE [LARGE SCALE GENOMIC DNA]</scope>
    <source>
        <strain evidence="3">CCMP 1984</strain>
    </source>
</reference>
<evidence type="ECO:0000313" key="3">
    <source>
        <dbReference type="Proteomes" id="UP000002729"/>
    </source>
</evidence>
<dbReference type="EMBL" id="GL833123">
    <property type="protein sequence ID" value="EGB10698.1"/>
    <property type="molecule type" value="Genomic_DNA"/>
</dbReference>
<keyword evidence="1" id="KW-0732">Signal</keyword>
<dbReference type="GeneID" id="20223746"/>
<dbReference type="RefSeq" id="XP_009034289.1">
    <property type="nucleotide sequence ID" value="XM_009036041.1"/>
</dbReference>
<dbReference type="KEGG" id="aaf:AURANDRAFT_62127"/>
<feature type="signal peptide" evidence="1">
    <location>
        <begin position="1"/>
        <end position="16"/>
    </location>
</feature>
<keyword evidence="3" id="KW-1185">Reference proteome</keyword>
<protein>
    <submittedName>
        <fullName evidence="2">Uncharacterized protein</fullName>
    </submittedName>
</protein>
<evidence type="ECO:0000313" key="2">
    <source>
        <dbReference type="EMBL" id="EGB10698.1"/>
    </source>
</evidence>